<organism evidence="1">
    <name type="scientific">viral metagenome</name>
    <dbReference type="NCBI Taxonomy" id="1070528"/>
    <lineage>
        <taxon>unclassified sequences</taxon>
        <taxon>metagenomes</taxon>
        <taxon>organismal metagenomes</taxon>
    </lineage>
</organism>
<dbReference type="InterPro" id="IPR013785">
    <property type="entry name" value="Aldolase_TIM"/>
</dbReference>
<proteinExistence type="predicted"/>
<dbReference type="EMBL" id="MT142061">
    <property type="protein sequence ID" value="QJA73907.1"/>
    <property type="molecule type" value="Genomic_DNA"/>
</dbReference>
<evidence type="ECO:0000313" key="1">
    <source>
        <dbReference type="EMBL" id="QJA73907.1"/>
    </source>
</evidence>
<sequence length="199" mass="23201">MLGLEGINLIDRSGLPHHLRDGLHFKKEKEMKKLRLIIFKECNKSCIGCCNKDWDLKNLPIETDFSQYDEILLTGGEPMLVPLSIIRTIKRIRHANKTAKIYLYTAKTYPPFELLGVLNFLDGITVTLHEQWDVEEFRFFNNIITGSEITKSFRLNIFKGIDIKNLNLSKWIIKNNMTWIKNCPLPKGEVLKRLDEKLI</sequence>
<dbReference type="InterPro" id="IPR058240">
    <property type="entry name" value="rSAM_sf"/>
</dbReference>
<dbReference type="AlphaFoldDB" id="A0A6M3JYZ9"/>
<dbReference type="Gene3D" id="3.20.20.70">
    <property type="entry name" value="Aldolase class I"/>
    <property type="match status" value="1"/>
</dbReference>
<dbReference type="SUPFAM" id="SSF102114">
    <property type="entry name" value="Radical SAM enzymes"/>
    <property type="match status" value="1"/>
</dbReference>
<protein>
    <submittedName>
        <fullName evidence="1">Putative iron-sulfur binding domain containing protein</fullName>
    </submittedName>
</protein>
<gene>
    <name evidence="1" type="ORF">MM415A02162_0011</name>
</gene>
<reference evidence="1" key="1">
    <citation type="submission" date="2020-03" db="EMBL/GenBank/DDBJ databases">
        <title>The deep terrestrial virosphere.</title>
        <authorList>
            <person name="Holmfeldt K."/>
            <person name="Nilsson E."/>
            <person name="Simone D."/>
            <person name="Lopez-Fernandez M."/>
            <person name="Wu X."/>
            <person name="de Brujin I."/>
            <person name="Lundin D."/>
            <person name="Andersson A."/>
            <person name="Bertilsson S."/>
            <person name="Dopson M."/>
        </authorList>
    </citation>
    <scope>NUCLEOTIDE SEQUENCE</scope>
    <source>
        <strain evidence="1">MM415A02162</strain>
    </source>
</reference>
<accession>A0A6M3JYZ9</accession>
<name>A0A6M3JYZ9_9ZZZZ</name>